<dbReference type="Gene3D" id="3.10.50.40">
    <property type="match status" value="1"/>
</dbReference>
<dbReference type="EMBL" id="SMZO01000008">
    <property type="protein sequence ID" value="TDL90532.1"/>
    <property type="molecule type" value="Genomic_DNA"/>
</dbReference>
<dbReference type="AlphaFoldDB" id="A0A4R6B2Q4"/>
<evidence type="ECO:0000256" key="4">
    <source>
        <dbReference type="SAM" id="Phobius"/>
    </source>
</evidence>
<dbReference type="OrthoDB" id="196786at2"/>
<gene>
    <name evidence="6" type="ORF">E2L05_05390</name>
</gene>
<evidence type="ECO:0000256" key="3">
    <source>
        <dbReference type="ARBA" id="ARBA00031484"/>
    </source>
</evidence>
<comment type="caution">
    <text evidence="6">The sequence shown here is derived from an EMBL/GenBank/DDBJ whole genome shotgun (WGS) entry which is preliminary data.</text>
</comment>
<feature type="transmembrane region" description="Helical" evidence="4">
    <location>
        <begin position="38"/>
        <end position="55"/>
    </location>
</feature>
<keyword evidence="4" id="KW-0812">Transmembrane</keyword>
<protein>
    <recommendedName>
        <fullName evidence="1">Parvulin-like PPIase</fullName>
    </recommendedName>
    <alternativeName>
        <fullName evidence="2">Peptidyl-prolyl cis-trans isomerase plp</fullName>
    </alternativeName>
    <alternativeName>
        <fullName evidence="3">Rotamase plp</fullName>
    </alternativeName>
</protein>
<name>A0A4R6B2Q4_9RHOB</name>
<feature type="domain" description="PpiC" evidence="5">
    <location>
        <begin position="216"/>
        <end position="266"/>
    </location>
</feature>
<evidence type="ECO:0000313" key="7">
    <source>
        <dbReference type="Proteomes" id="UP000294562"/>
    </source>
</evidence>
<sequence>MGGAGCRCSRRPCRRGLPDRGRLIRGNDTMNAVLREPLVHFFMLGAAVFALFALFDDTPPPVAAEVITVTEDDARRLAGAFEATWRRSPNPTELNHLIDSFVREEVYVREALALGLDRGDAVIRSRLQMKMEFLTESGAGAITPDDATLEAHLAAFPERFAQAPLVGFEQVMIDDTIGTEALMEIRALMDAGGIPDGVRLNLLPPTLPAGPPRVVDGTFGTGFFEALATLPTGKWAGPVTSSFGRHLVRVTERRDTRLPPLSEIRERVESDWRAVMSVQLREERYKALVARYLIVRPDDPEGLRQ</sequence>
<dbReference type="InterPro" id="IPR046357">
    <property type="entry name" value="PPIase_dom_sf"/>
</dbReference>
<dbReference type="Pfam" id="PF13145">
    <property type="entry name" value="Rotamase_2"/>
    <property type="match status" value="1"/>
</dbReference>
<reference evidence="6 7" key="1">
    <citation type="submission" date="2019-03" db="EMBL/GenBank/DDBJ databases">
        <title>Rhodobacteraceae bacterium SM1902, a new member of the family Rhodobacteraceae isolated from Yantai.</title>
        <authorList>
            <person name="Sun Y."/>
        </authorList>
    </citation>
    <scope>NUCLEOTIDE SEQUENCE [LARGE SCALE GENOMIC DNA]</scope>
    <source>
        <strain evidence="6 7">SM1902</strain>
    </source>
</reference>
<proteinExistence type="predicted"/>
<keyword evidence="7" id="KW-1185">Reference proteome</keyword>
<keyword evidence="6" id="KW-0413">Isomerase</keyword>
<evidence type="ECO:0000313" key="6">
    <source>
        <dbReference type="EMBL" id="TDL90532.1"/>
    </source>
</evidence>
<accession>A0A4R6B2Q4</accession>
<keyword evidence="4" id="KW-0472">Membrane</keyword>
<organism evidence="6 7">
    <name type="scientific">Meridianimarinicoccus aquatilis</name>
    <dbReference type="NCBI Taxonomy" id="2552766"/>
    <lineage>
        <taxon>Bacteria</taxon>
        <taxon>Pseudomonadati</taxon>
        <taxon>Pseudomonadota</taxon>
        <taxon>Alphaproteobacteria</taxon>
        <taxon>Rhodobacterales</taxon>
        <taxon>Paracoccaceae</taxon>
        <taxon>Meridianimarinicoccus</taxon>
    </lineage>
</organism>
<evidence type="ECO:0000256" key="2">
    <source>
        <dbReference type="ARBA" id="ARBA00030642"/>
    </source>
</evidence>
<evidence type="ECO:0000256" key="1">
    <source>
        <dbReference type="ARBA" id="ARBA00018370"/>
    </source>
</evidence>
<dbReference type="Proteomes" id="UP000294562">
    <property type="component" value="Unassembled WGS sequence"/>
</dbReference>
<dbReference type="GO" id="GO:0003755">
    <property type="term" value="F:peptidyl-prolyl cis-trans isomerase activity"/>
    <property type="evidence" value="ECO:0007669"/>
    <property type="project" value="InterPro"/>
</dbReference>
<evidence type="ECO:0000259" key="5">
    <source>
        <dbReference type="Pfam" id="PF13145"/>
    </source>
</evidence>
<keyword evidence="4" id="KW-1133">Transmembrane helix</keyword>
<dbReference type="InterPro" id="IPR000297">
    <property type="entry name" value="PPIase_PpiC"/>
</dbReference>